<protein>
    <submittedName>
        <fullName evidence="1">Uncharacterized protein</fullName>
    </submittedName>
</protein>
<name>A0A8H4W7J5_9HELO</name>
<organism evidence="1 2">
    <name type="scientific">Cudoniella acicularis</name>
    <dbReference type="NCBI Taxonomy" id="354080"/>
    <lineage>
        <taxon>Eukaryota</taxon>
        <taxon>Fungi</taxon>
        <taxon>Dikarya</taxon>
        <taxon>Ascomycota</taxon>
        <taxon>Pezizomycotina</taxon>
        <taxon>Leotiomycetes</taxon>
        <taxon>Helotiales</taxon>
        <taxon>Tricladiaceae</taxon>
        <taxon>Cudoniella</taxon>
    </lineage>
</organism>
<dbReference type="EMBL" id="JAAMPI010000050">
    <property type="protein sequence ID" value="KAF4636777.1"/>
    <property type="molecule type" value="Genomic_DNA"/>
</dbReference>
<sequence length="327" mass="37489">MQNRQSRSLASAISQYEQRYGRQPPPGFDKWYHFMNANNITLVDEYDFMTHSPDPYWHVTPKVLRDYIDVAASMAPSSTRLGVLEIKDHEATVYNSNFQHEQLVQLLKPVLEFLPDMRMLLNDLDESRVVVPHDLLNPPQPSKSSDLQDLSALANETTPFSFTDLGHQNTFETIALSCPPDSSARSPSYPRHQSNTDIPFISNITEARDICQYPAWIANQHGLLSSPGTFVFTHQRVPIASTAKLSCFQDILIPSSYYFQGDIAEYNESWDSSWEEKRDNVYWRGSGTGGQWHDGSWRHGHRQRFVNFTNSPTQMVQLMNQTELGRQ</sequence>
<gene>
    <name evidence="1" type="ORF">G7Y89_g1325</name>
</gene>
<accession>A0A8H4W7J5</accession>
<comment type="caution">
    <text evidence="1">The sequence shown here is derived from an EMBL/GenBank/DDBJ whole genome shotgun (WGS) entry which is preliminary data.</text>
</comment>
<dbReference type="AlphaFoldDB" id="A0A8H4W7J5"/>
<evidence type="ECO:0000313" key="1">
    <source>
        <dbReference type="EMBL" id="KAF4636777.1"/>
    </source>
</evidence>
<reference evidence="1 2" key="1">
    <citation type="submission" date="2020-03" db="EMBL/GenBank/DDBJ databases">
        <title>Draft Genome Sequence of Cudoniella acicularis.</title>
        <authorList>
            <person name="Buettner E."/>
            <person name="Kellner H."/>
        </authorList>
    </citation>
    <scope>NUCLEOTIDE SEQUENCE [LARGE SCALE GENOMIC DNA]</scope>
    <source>
        <strain evidence="1 2">DSM 108380</strain>
    </source>
</reference>
<keyword evidence="2" id="KW-1185">Reference proteome</keyword>
<dbReference type="OrthoDB" id="202415at2759"/>
<dbReference type="Proteomes" id="UP000566819">
    <property type="component" value="Unassembled WGS sequence"/>
</dbReference>
<proteinExistence type="predicted"/>
<evidence type="ECO:0000313" key="2">
    <source>
        <dbReference type="Proteomes" id="UP000566819"/>
    </source>
</evidence>